<reference evidence="3" key="1">
    <citation type="submission" date="2016-06" db="EMBL/GenBank/DDBJ databases">
        <title>Parallel loss of symbiosis genes in relatives of nitrogen-fixing non-legume Parasponia.</title>
        <authorList>
            <person name="Van Velzen R."/>
            <person name="Holmer R."/>
            <person name="Bu F."/>
            <person name="Rutten L."/>
            <person name="Van Zeijl A."/>
            <person name="Liu W."/>
            <person name="Santuari L."/>
            <person name="Cao Q."/>
            <person name="Sharma T."/>
            <person name="Shen D."/>
            <person name="Roswanjaya Y."/>
            <person name="Wardhani T."/>
            <person name="Kalhor M.S."/>
            <person name="Jansen J."/>
            <person name="Van den Hoogen J."/>
            <person name="Gungor B."/>
            <person name="Hartog M."/>
            <person name="Hontelez J."/>
            <person name="Verver J."/>
            <person name="Yang W.-C."/>
            <person name="Schijlen E."/>
            <person name="Repin R."/>
            <person name="Schilthuizen M."/>
            <person name="Schranz E."/>
            <person name="Heidstra R."/>
            <person name="Miyata K."/>
            <person name="Fedorova E."/>
            <person name="Kohlen W."/>
            <person name="Bisseling T."/>
            <person name="Smit S."/>
            <person name="Geurts R."/>
        </authorList>
    </citation>
    <scope>NUCLEOTIDE SEQUENCE [LARGE SCALE GENOMIC DNA]</scope>
    <source>
        <strain evidence="3">cv. WU1-14</strain>
    </source>
</reference>
<accession>A0A2P5BEN1</accession>
<dbReference type="EMBL" id="JXTB01000298">
    <property type="protein sequence ID" value="PON47250.1"/>
    <property type="molecule type" value="Genomic_DNA"/>
</dbReference>
<organism evidence="2 3">
    <name type="scientific">Parasponia andersonii</name>
    <name type="common">Sponia andersonii</name>
    <dbReference type="NCBI Taxonomy" id="3476"/>
    <lineage>
        <taxon>Eukaryota</taxon>
        <taxon>Viridiplantae</taxon>
        <taxon>Streptophyta</taxon>
        <taxon>Embryophyta</taxon>
        <taxon>Tracheophyta</taxon>
        <taxon>Spermatophyta</taxon>
        <taxon>Magnoliopsida</taxon>
        <taxon>eudicotyledons</taxon>
        <taxon>Gunneridae</taxon>
        <taxon>Pentapetalae</taxon>
        <taxon>rosids</taxon>
        <taxon>fabids</taxon>
        <taxon>Rosales</taxon>
        <taxon>Cannabaceae</taxon>
        <taxon>Parasponia</taxon>
    </lineage>
</organism>
<keyword evidence="3" id="KW-1185">Reference proteome</keyword>
<feature type="region of interest" description="Disordered" evidence="1">
    <location>
        <begin position="31"/>
        <end position="52"/>
    </location>
</feature>
<evidence type="ECO:0000313" key="2">
    <source>
        <dbReference type="EMBL" id="PON47250.1"/>
    </source>
</evidence>
<dbReference type="AlphaFoldDB" id="A0A2P5BEN1"/>
<evidence type="ECO:0000313" key="3">
    <source>
        <dbReference type="Proteomes" id="UP000237105"/>
    </source>
</evidence>
<sequence length="67" mass="7495">MSKAASCLPKVVDNINDIIIEELQSHRRLNFEGGDKSMSSNTNILPEDKDKVDETTVDGRIMSNNIF</sequence>
<name>A0A2P5BEN1_PARAD</name>
<proteinExistence type="predicted"/>
<evidence type="ECO:0000256" key="1">
    <source>
        <dbReference type="SAM" id="MobiDB-lite"/>
    </source>
</evidence>
<gene>
    <name evidence="2" type="ORF">PanWU01x14_246310</name>
</gene>
<protein>
    <submittedName>
        <fullName evidence="2">Uncharacterized protein</fullName>
    </submittedName>
</protein>
<dbReference type="Proteomes" id="UP000237105">
    <property type="component" value="Unassembled WGS sequence"/>
</dbReference>
<comment type="caution">
    <text evidence="2">The sequence shown here is derived from an EMBL/GenBank/DDBJ whole genome shotgun (WGS) entry which is preliminary data.</text>
</comment>